<name>A0ABR7DC71_9CLOT</name>
<dbReference type="InterPro" id="IPR018490">
    <property type="entry name" value="cNMP-bd_dom_sf"/>
</dbReference>
<keyword evidence="2" id="KW-0238">DNA-binding</keyword>
<feature type="domain" description="Cyclic nucleotide-binding" evidence="4">
    <location>
        <begin position="26"/>
        <end position="135"/>
    </location>
</feature>
<dbReference type="Pfam" id="PF00027">
    <property type="entry name" value="cNMP_binding"/>
    <property type="match status" value="1"/>
</dbReference>
<dbReference type="InterPro" id="IPR050397">
    <property type="entry name" value="Env_Response_Regulators"/>
</dbReference>
<dbReference type="InterPro" id="IPR036388">
    <property type="entry name" value="WH-like_DNA-bd_sf"/>
</dbReference>
<dbReference type="InterPro" id="IPR012318">
    <property type="entry name" value="HTH_CRP"/>
</dbReference>
<dbReference type="Gene3D" id="1.10.10.10">
    <property type="entry name" value="Winged helix-like DNA-binding domain superfamily/Winged helix DNA-binding domain"/>
    <property type="match status" value="1"/>
</dbReference>
<keyword evidence="3" id="KW-0804">Transcription</keyword>
<dbReference type="SUPFAM" id="SSF51206">
    <property type="entry name" value="cAMP-binding domain-like"/>
    <property type="match status" value="1"/>
</dbReference>
<accession>A0ABR7DC71</accession>
<dbReference type="PANTHER" id="PTHR24567:SF26">
    <property type="entry name" value="REGULATORY PROTEIN YEIL"/>
    <property type="match status" value="1"/>
</dbReference>
<dbReference type="InterPro" id="IPR000595">
    <property type="entry name" value="cNMP-bd_dom"/>
</dbReference>
<reference evidence="6 7" key="1">
    <citation type="submission" date="2020-08" db="EMBL/GenBank/DDBJ databases">
        <title>Genome public.</title>
        <authorList>
            <person name="Liu C."/>
            <person name="Sun Q."/>
        </authorList>
    </citation>
    <scope>NUCLEOTIDE SEQUENCE [LARGE SCALE GENOMIC DNA]</scope>
    <source>
        <strain evidence="6 7">NSJ-6</strain>
    </source>
</reference>
<dbReference type="InterPro" id="IPR036390">
    <property type="entry name" value="WH_DNA-bd_sf"/>
</dbReference>
<dbReference type="InterPro" id="IPR014710">
    <property type="entry name" value="RmlC-like_jellyroll"/>
</dbReference>
<dbReference type="Gene3D" id="2.60.120.10">
    <property type="entry name" value="Jelly Rolls"/>
    <property type="match status" value="1"/>
</dbReference>
<evidence type="ECO:0000256" key="3">
    <source>
        <dbReference type="ARBA" id="ARBA00023163"/>
    </source>
</evidence>
<evidence type="ECO:0000256" key="2">
    <source>
        <dbReference type="ARBA" id="ARBA00023125"/>
    </source>
</evidence>
<sequence length="229" mass="27068">MKRILESSLLSNYIKKHNIESILDEEILEYAQLHFYEEGEHILESGEKLKYYYFFVDGKIKVHYPFENGKSMILKFYKDYNTIGDLELLKDIPIVCSIDAVEDTFMVAIPSAVIKEKFFNNTRLLHHLVDSLSDKLYGTINNSSYNFIYPLINRLASYLLENLKDKNYIVLNSSYIEIAEFLGTTYRHLNRTFKEMESKLIIKRDDKKIYILDINQLRDLSKNIYVKSL</sequence>
<dbReference type="PANTHER" id="PTHR24567">
    <property type="entry name" value="CRP FAMILY TRANSCRIPTIONAL REGULATORY PROTEIN"/>
    <property type="match status" value="1"/>
</dbReference>
<dbReference type="EMBL" id="JACOOO010000015">
    <property type="protein sequence ID" value="MBC5628782.1"/>
    <property type="molecule type" value="Genomic_DNA"/>
</dbReference>
<dbReference type="CDD" id="cd00038">
    <property type="entry name" value="CAP_ED"/>
    <property type="match status" value="1"/>
</dbReference>
<dbReference type="Proteomes" id="UP000596929">
    <property type="component" value="Unassembled WGS sequence"/>
</dbReference>
<evidence type="ECO:0000313" key="7">
    <source>
        <dbReference type="Proteomes" id="UP000596929"/>
    </source>
</evidence>
<dbReference type="SUPFAM" id="SSF46785">
    <property type="entry name" value="Winged helix' DNA-binding domain"/>
    <property type="match status" value="1"/>
</dbReference>
<organism evidence="6 7">
    <name type="scientific">Clostridium hominis</name>
    <dbReference type="NCBI Taxonomy" id="2763036"/>
    <lineage>
        <taxon>Bacteria</taxon>
        <taxon>Bacillati</taxon>
        <taxon>Bacillota</taxon>
        <taxon>Clostridia</taxon>
        <taxon>Eubacteriales</taxon>
        <taxon>Clostridiaceae</taxon>
        <taxon>Clostridium</taxon>
    </lineage>
</organism>
<evidence type="ECO:0000259" key="5">
    <source>
        <dbReference type="PROSITE" id="PS51063"/>
    </source>
</evidence>
<evidence type="ECO:0000259" key="4">
    <source>
        <dbReference type="PROSITE" id="PS50042"/>
    </source>
</evidence>
<evidence type="ECO:0000256" key="1">
    <source>
        <dbReference type="ARBA" id="ARBA00023015"/>
    </source>
</evidence>
<comment type="caution">
    <text evidence="6">The sequence shown here is derived from an EMBL/GenBank/DDBJ whole genome shotgun (WGS) entry which is preliminary data.</text>
</comment>
<evidence type="ECO:0000313" key="6">
    <source>
        <dbReference type="EMBL" id="MBC5628782.1"/>
    </source>
</evidence>
<feature type="domain" description="HTH crp-type" evidence="5">
    <location>
        <begin position="149"/>
        <end position="215"/>
    </location>
</feature>
<keyword evidence="1" id="KW-0805">Transcription regulation</keyword>
<dbReference type="RefSeq" id="WP_186859738.1">
    <property type="nucleotide sequence ID" value="NZ_JACOOO010000015.1"/>
</dbReference>
<dbReference type="PROSITE" id="PS50042">
    <property type="entry name" value="CNMP_BINDING_3"/>
    <property type="match status" value="1"/>
</dbReference>
<keyword evidence="7" id="KW-1185">Reference proteome</keyword>
<protein>
    <submittedName>
        <fullName evidence="6">Helix-turn-helix domain-containing protein</fullName>
    </submittedName>
</protein>
<dbReference type="Pfam" id="PF13545">
    <property type="entry name" value="HTH_Crp_2"/>
    <property type="match status" value="1"/>
</dbReference>
<gene>
    <name evidence="6" type="ORF">H8S20_07755</name>
</gene>
<proteinExistence type="predicted"/>
<dbReference type="PROSITE" id="PS51063">
    <property type="entry name" value="HTH_CRP_2"/>
    <property type="match status" value="1"/>
</dbReference>